<proteinExistence type="predicted"/>
<name>A0A4Y2EHS6_ARAVE</name>
<dbReference type="Proteomes" id="UP000499080">
    <property type="component" value="Unassembled WGS sequence"/>
</dbReference>
<protein>
    <submittedName>
        <fullName evidence="1">Uncharacterized protein</fullName>
    </submittedName>
</protein>
<evidence type="ECO:0000313" key="2">
    <source>
        <dbReference type="Proteomes" id="UP000499080"/>
    </source>
</evidence>
<evidence type="ECO:0000313" key="1">
    <source>
        <dbReference type="EMBL" id="GBM27628.1"/>
    </source>
</evidence>
<reference evidence="1 2" key="1">
    <citation type="journal article" date="2019" name="Sci. Rep.">
        <title>Orb-weaving spider Araneus ventricosus genome elucidates the spidroin gene catalogue.</title>
        <authorList>
            <person name="Kono N."/>
            <person name="Nakamura H."/>
            <person name="Ohtoshi R."/>
            <person name="Moran D.A.P."/>
            <person name="Shinohara A."/>
            <person name="Yoshida Y."/>
            <person name="Fujiwara M."/>
            <person name="Mori M."/>
            <person name="Tomita M."/>
            <person name="Arakawa K."/>
        </authorList>
    </citation>
    <scope>NUCLEOTIDE SEQUENCE [LARGE SCALE GENOMIC DNA]</scope>
</reference>
<gene>
    <name evidence="1" type="ORF">AVEN_102517_1</name>
</gene>
<comment type="caution">
    <text evidence="1">The sequence shown here is derived from an EMBL/GenBank/DDBJ whole genome shotgun (WGS) entry which is preliminary data.</text>
</comment>
<sequence length="116" mass="13085">MVTLPLSINQTDPTERLAGSNALCGQPLPASCQRRTHAAASLATAARQVCEQSRRGFVCLKDGTVLRPERCKSCREECRTHCHASQKEKLSALRHRLGKDRREEFRFRVPEREIAV</sequence>
<dbReference type="AlphaFoldDB" id="A0A4Y2EHS6"/>
<keyword evidence="2" id="KW-1185">Reference proteome</keyword>
<dbReference type="EMBL" id="BGPR01246427">
    <property type="protein sequence ID" value="GBM27628.1"/>
    <property type="molecule type" value="Genomic_DNA"/>
</dbReference>
<organism evidence="1 2">
    <name type="scientific">Araneus ventricosus</name>
    <name type="common">Orbweaver spider</name>
    <name type="synonym">Epeira ventricosa</name>
    <dbReference type="NCBI Taxonomy" id="182803"/>
    <lineage>
        <taxon>Eukaryota</taxon>
        <taxon>Metazoa</taxon>
        <taxon>Ecdysozoa</taxon>
        <taxon>Arthropoda</taxon>
        <taxon>Chelicerata</taxon>
        <taxon>Arachnida</taxon>
        <taxon>Araneae</taxon>
        <taxon>Araneomorphae</taxon>
        <taxon>Entelegynae</taxon>
        <taxon>Araneoidea</taxon>
        <taxon>Araneidae</taxon>
        <taxon>Araneus</taxon>
    </lineage>
</organism>
<accession>A0A4Y2EHS6</accession>